<dbReference type="Proteomes" id="UP000266691">
    <property type="component" value="Unassembled WGS sequence"/>
</dbReference>
<evidence type="ECO:0000313" key="3">
    <source>
        <dbReference type="EMBL" id="RIV47440.1"/>
    </source>
</evidence>
<protein>
    <submittedName>
        <fullName evidence="3">DUF2147 domain-containing protein</fullName>
    </submittedName>
</protein>
<reference evidence="4 6" key="2">
    <citation type="submission" date="2019-07" db="EMBL/GenBank/DDBJ databases">
        <title>Draft genome of two Muricauda strains isolated from deep sea.</title>
        <authorList>
            <person name="Sun C."/>
        </authorList>
    </citation>
    <scope>NUCLEOTIDE SEQUENCE [LARGE SCALE GENOMIC DNA]</scope>
    <source>
        <strain evidence="4 6">72</strain>
    </source>
</reference>
<dbReference type="PANTHER" id="PTHR36919">
    <property type="entry name" value="BLR1215 PROTEIN"/>
    <property type="match status" value="1"/>
</dbReference>
<evidence type="ECO:0000259" key="2">
    <source>
        <dbReference type="Pfam" id="PF09917"/>
    </source>
</evidence>
<dbReference type="RefSeq" id="WP_119645706.1">
    <property type="nucleotide sequence ID" value="NZ_QXFI01000006.1"/>
</dbReference>
<feature type="domain" description="DUF2147" evidence="2">
    <location>
        <begin position="28"/>
        <end position="141"/>
    </location>
</feature>
<organism evidence="3 5">
    <name type="scientific">Flagellimonas pelagia</name>
    <dbReference type="NCBI Taxonomy" id="2306998"/>
    <lineage>
        <taxon>Bacteria</taxon>
        <taxon>Pseudomonadati</taxon>
        <taxon>Bacteroidota</taxon>
        <taxon>Flavobacteriia</taxon>
        <taxon>Flavobacteriales</taxon>
        <taxon>Flavobacteriaceae</taxon>
        <taxon>Flagellimonas</taxon>
    </lineage>
</organism>
<evidence type="ECO:0000313" key="6">
    <source>
        <dbReference type="Proteomes" id="UP000321621"/>
    </source>
</evidence>
<gene>
    <name evidence="3" type="ORF">D2V05_00660</name>
    <name evidence="4" type="ORF">FQ017_00650</name>
</gene>
<sequence length="142" mass="16130">MRSLMALAFFCLLLLKTHGQTKSTDITGTWLNDKKDAHVEIYQKGGNFFGKIVWLKEPNTPNGEPKTDRNNPTKSLRTREIMGIDIISDLSFDGKTWEDGKVYLPKKGKEADCSAELSEDHNSLALHITKLWFSTSVTWTRL</sequence>
<dbReference type="OrthoDB" id="9814399at2"/>
<evidence type="ECO:0000313" key="4">
    <source>
        <dbReference type="EMBL" id="TXK01272.1"/>
    </source>
</evidence>
<dbReference type="InterPro" id="IPR019223">
    <property type="entry name" value="DUF2147"/>
</dbReference>
<evidence type="ECO:0000256" key="1">
    <source>
        <dbReference type="SAM" id="SignalP"/>
    </source>
</evidence>
<keyword evidence="1" id="KW-0732">Signal</keyword>
<dbReference type="AlphaFoldDB" id="A0A3A1NMG2"/>
<comment type="caution">
    <text evidence="3">The sequence shown here is derived from an EMBL/GenBank/DDBJ whole genome shotgun (WGS) entry which is preliminary data.</text>
</comment>
<feature type="signal peptide" evidence="1">
    <location>
        <begin position="1"/>
        <end position="19"/>
    </location>
</feature>
<dbReference type="EMBL" id="QXFI01000006">
    <property type="protein sequence ID" value="RIV47440.1"/>
    <property type="molecule type" value="Genomic_DNA"/>
</dbReference>
<dbReference type="Proteomes" id="UP000321621">
    <property type="component" value="Unassembled WGS sequence"/>
</dbReference>
<name>A0A3A1NMG2_9FLAO</name>
<proteinExistence type="predicted"/>
<dbReference type="Pfam" id="PF09917">
    <property type="entry name" value="DUF2147"/>
    <property type="match status" value="1"/>
</dbReference>
<dbReference type="PANTHER" id="PTHR36919:SF2">
    <property type="entry name" value="BLL6627 PROTEIN"/>
    <property type="match status" value="1"/>
</dbReference>
<reference evidence="3 5" key="1">
    <citation type="submission" date="2018-08" db="EMBL/GenBank/DDBJ databases">
        <title>Proposal of Muricauda 72 sp.nov. and Muricauda NH166 sp.nov., isolated from seawater.</title>
        <authorList>
            <person name="Cheng H."/>
            <person name="Wu Y.-H."/>
            <person name="Guo L.-L."/>
            <person name="Xu X.-W."/>
        </authorList>
    </citation>
    <scope>NUCLEOTIDE SEQUENCE [LARGE SCALE GENOMIC DNA]</scope>
    <source>
        <strain evidence="3 5">72</strain>
    </source>
</reference>
<keyword evidence="6" id="KW-1185">Reference proteome</keyword>
<dbReference type="EMBL" id="VNWK01000006">
    <property type="protein sequence ID" value="TXK01272.1"/>
    <property type="molecule type" value="Genomic_DNA"/>
</dbReference>
<accession>A0A3A1NMG2</accession>
<evidence type="ECO:0000313" key="5">
    <source>
        <dbReference type="Proteomes" id="UP000266691"/>
    </source>
</evidence>
<feature type="chain" id="PRO_5017182345" evidence="1">
    <location>
        <begin position="20"/>
        <end position="142"/>
    </location>
</feature>
<dbReference type="Gene3D" id="2.40.128.520">
    <property type="match status" value="1"/>
</dbReference>